<organism evidence="1 2">
    <name type="scientific">Eretmocerus hayati</name>
    <dbReference type="NCBI Taxonomy" id="131215"/>
    <lineage>
        <taxon>Eukaryota</taxon>
        <taxon>Metazoa</taxon>
        <taxon>Ecdysozoa</taxon>
        <taxon>Arthropoda</taxon>
        <taxon>Hexapoda</taxon>
        <taxon>Insecta</taxon>
        <taxon>Pterygota</taxon>
        <taxon>Neoptera</taxon>
        <taxon>Endopterygota</taxon>
        <taxon>Hymenoptera</taxon>
        <taxon>Apocrita</taxon>
        <taxon>Proctotrupomorpha</taxon>
        <taxon>Chalcidoidea</taxon>
        <taxon>Aphelinidae</taxon>
        <taxon>Aphelininae</taxon>
        <taxon>Eretmocerus</taxon>
    </lineage>
</organism>
<evidence type="ECO:0000313" key="1">
    <source>
        <dbReference type="EMBL" id="KAJ8670415.1"/>
    </source>
</evidence>
<accession>A0ACC2NGY1</accession>
<protein>
    <submittedName>
        <fullName evidence="1">Uncharacterized protein</fullName>
    </submittedName>
</protein>
<reference evidence="1" key="1">
    <citation type="submission" date="2023-04" db="EMBL/GenBank/DDBJ databases">
        <title>A chromosome-level genome assembly of the parasitoid wasp Eretmocerus hayati.</title>
        <authorList>
            <person name="Zhong Y."/>
            <person name="Liu S."/>
            <person name="Liu Y."/>
        </authorList>
    </citation>
    <scope>NUCLEOTIDE SEQUENCE</scope>
    <source>
        <strain evidence="1">ZJU_SS_LIU_2023</strain>
    </source>
</reference>
<gene>
    <name evidence="1" type="ORF">QAD02_001674</name>
</gene>
<proteinExistence type="predicted"/>
<evidence type="ECO:0000313" key="2">
    <source>
        <dbReference type="Proteomes" id="UP001239111"/>
    </source>
</evidence>
<sequence>MYRQELKFVILLLPLVASRSIEPKFVTEFFKQKTIQQIAMFGCQEPLEAVYFLKQMSFESLSLSYLPINAFSTVSIDEFLKVNYYKLGVILDLDCDRSEKVLQHITGLKSPFNESYHWMMRATSEKMPVEIFESLPLSVNTEITVAMQNLNLSYSLYDVYNPSYRHGGKLNITFMGYWNINEGLTISMTQYKYLRRANLNGLLLNFSIVIDHPPESVDMDTYLTTPIDKHLDTMHRFNYIMIMQLKDYYNFSMNLMRGTAWGSKVNGTFNGILGDMVKGIVDISVTPFRWIMERLDVMEYTVSTWVAGPTVILRHPKKDVWTNEFFRPFTRTVWIITAILALINWFLLYVTDRAELFCKIKDPDIASLSNFESALRAALTIVAASCQQGSRETPQSFPGRLVFITLLLWTLMLFQFYSGNIVGSLLAAPPRFITTPQALLDSNIEFGAEDIAYNYHFFSTHPDPVVAELNKKRLLPNRIREKASYYSPEEGLEKVQKGGFAFFIDIATAYKIIEDTFNQDEICDLQEIRLIPPAAVAIGTAKHSPFKKMVTYGLRKIMERGMAKRLRHIWHHRRPICPESHNSMPTPVAFREFFPAVLMLGSGIVLAMMVMLLENLIRSYHRFVIKEKQQIMFHLCQKKNKGVIATIFTIQCKYTIHEHFPAFTMFTPVYSNEK</sequence>
<name>A0ACC2NGY1_9HYME</name>
<comment type="caution">
    <text evidence="1">The sequence shown here is derived from an EMBL/GenBank/DDBJ whole genome shotgun (WGS) entry which is preliminary data.</text>
</comment>
<dbReference type="Proteomes" id="UP001239111">
    <property type="component" value="Chromosome 3"/>
</dbReference>
<dbReference type="EMBL" id="CM056743">
    <property type="protein sequence ID" value="KAJ8670415.1"/>
    <property type="molecule type" value="Genomic_DNA"/>
</dbReference>
<keyword evidence="2" id="KW-1185">Reference proteome</keyword>